<organism evidence="1 2">
    <name type="scientific">Desulfovibrio falkowii</name>
    <dbReference type="NCBI Taxonomy" id="3136602"/>
    <lineage>
        <taxon>Bacteria</taxon>
        <taxon>Pseudomonadati</taxon>
        <taxon>Thermodesulfobacteriota</taxon>
        <taxon>Desulfovibrionia</taxon>
        <taxon>Desulfovibrionales</taxon>
        <taxon>Desulfovibrionaceae</taxon>
        <taxon>Desulfovibrio</taxon>
    </lineage>
</organism>
<dbReference type="EMBL" id="BAAFSG010000001">
    <property type="protein sequence ID" value="GAB1253396.1"/>
    <property type="molecule type" value="Genomic_DNA"/>
</dbReference>
<keyword evidence="2" id="KW-1185">Reference proteome</keyword>
<evidence type="ECO:0000313" key="2">
    <source>
        <dbReference type="Proteomes" id="UP001628192"/>
    </source>
</evidence>
<name>A0ABQ0E6N9_9BACT</name>
<proteinExistence type="predicted"/>
<protein>
    <submittedName>
        <fullName evidence="1">Uncharacterized protein</fullName>
    </submittedName>
</protein>
<dbReference type="Proteomes" id="UP001628192">
    <property type="component" value="Unassembled WGS sequence"/>
</dbReference>
<comment type="caution">
    <text evidence="1">The sequence shown here is derived from an EMBL/GenBank/DDBJ whole genome shotgun (WGS) entry which is preliminary data.</text>
</comment>
<evidence type="ECO:0000313" key="1">
    <source>
        <dbReference type="EMBL" id="GAB1253396.1"/>
    </source>
</evidence>
<gene>
    <name evidence="1" type="ORF">Defa_08830</name>
</gene>
<reference evidence="1 2" key="1">
    <citation type="journal article" date="2025" name="Int. J. Syst. Evol. Microbiol.">
        <title>Desulfovibrio falkowii sp. nov., Porphyromonas miyakawae sp. nov., Mediterraneibacter flintii sp. nov. and Owariibacterium komagatae gen. nov., sp. nov., isolated from human faeces.</title>
        <authorList>
            <person name="Hamaguchi T."/>
            <person name="Ohara M."/>
            <person name="Hisatomi A."/>
            <person name="Sekiguchi K."/>
            <person name="Takeda J.I."/>
            <person name="Ueyama J."/>
            <person name="Ito M."/>
            <person name="Nishiwaki H."/>
            <person name="Ogi T."/>
            <person name="Hirayama M."/>
            <person name="Ohkuma M."/>
            <person name="Sakamoto M."/>
            <person name="Ohno K."/>
        </authorList>
    </citation>
    <scope>NUCLEOTIDE SEQUENCE [LARGE SCALE GENOMIC DNA]</scope>
    <source>
        <strain evidence="1 2">13CB8C</strain>
    </source>
</reference>
<sequence>MPKKKATKTSFCPGRQTDEPVRPFTTIYGRFLAEPASFLEQMHAKAALPPARPASAAGRRAYG</sequence>
<accession>A0ABQ0E6N9</accession>